<organism evidence="11 12">
    <name type="scientific">Vibrio chanodichtyis</name>
    <dbReference type="NCBI Taxonomy" id="3027932"/>
    <lineage>
        <taxon>Bacteria</taxon>
        <taxon>Pseudomonadati</taxon>
        <taxon>Pseudomonadota</taxon>
        <taxon>Gammaproteobacteria</taxon>
        <taxon>Vibrionales</taxon>
        <taxon>Vibrionaceae</taxon>
        <taxon>Vibrio</taxon>
    </lineage>
</organism>
<dbReference type="PANTHER" id="PTHR30614:SF0">
    <property type="entry name" value="L-CYSTINE TRANSPORT SYSTEM PERMEASE PROTEIN TCYL"/>
    <property type="match status" value="1"/>
</dbReference>
<keyword evidence="6" id="KW-0029">Amino-acid transport</keyword>
<keyword evidence="8 9" id="KW-0472">Membrane</keyword>
<keyword evidence="4" id="KW-1003">Cell membrane</keyword>
<proteinExistence type="inferred from homology"/>
<evidence type="ECO:0000256" key="4">
    <source>
        <dbReference type="ARBA" id="ARBA00022475"/>
    </source>
</evidence>
<dbReference type="PROSITE" id="PS50928">
    <property type="entry name" value="ABC_TM1"/>
    <property type="match status" value="1"/>
</dbReference>
<dbReference type="Pfam" id="PF00528">
    <property type="entry name" value="BPD_transp_1"/>
    <property type="match status" value="1"/>
</dbReference>
<dbReference type="Gene3D" id="1.10.3720.10">
    <property type="entry name" value="MetI-like"/>
    <property type="match status" value="1"/>
</dbReference>
<keyword evidence="3 9" id="KW-0813">Transport</keyword>
<comment type="caution">
    <text evidence="11">The sequence shown here is derived from an EMBL/GenBank/DDBJ whole genome shotgun (WGS) entry which is preliminary data.</text>
</comment>
<evidence type="ECO:0000256" key="6">
    <source>
        <dbReference type="ARBA" id="ARBA00022970"/>
    </source>
</evidence>
<evidence type="ECO:0000256" key="2">
    <source>
        <dbReference type="ARBA" id="ARBA00010072"/>
    </source>
</evidence>
<keyword evidence="5 9" id="KW-0812">Transmembrane</keyword>
<dbReference type="InterPro" id="IPR010065">
    <property type="entry name" value="AA_ABC_transptr_permease_3TM"/>
</dbReference>
<feature type="transmembrane region" description="Helical" evidence="9">
    <location>
        <begin position="86"/>
        <end position="103"/>
    </location>
</feature>
<sequence>MSEWQIIWEQREIFYYGFLTSVMLFVSASIISFVSGLALLSLLENGSNGLRYSIRASINIMRTLPFLILAYLLYYGLPELGIRMDAISAGLIALCLYHSTYFCEIFRGVRKDLDEGYIEAATSCGFSKVKIFTRVITPNILFKSLPLIANQLIICLKDTAFLSIITVSEITAAANSLQSSYFIPLNAFIVAIGLYWIVSIAVEQITQRLLNKVQQRGLSHA</sequence>
<gene>
    <name evidence="11" type="ORF">PUN32_11230</name>
</gene>
<dbReference type="NCBIfam" id="TIGR01726">
    <property type="entry name" value="HEQRo_perm_3TM"/>
    <property type="match status" value="1"/>
</dbReference>
<dbReference type="RefSeq" id="WP_274723305.1">
    <property type="nucleotide sequence ID" value="NZ_JARBFT010000012.1"/>
</dbReference>
<keyword evidence="12" id="KW-1185">Reference proteome</keyword>
<evidence type="ECO:0000256" key="1">
    <source>
        <dbReference type="ARBA" id="ARBA00004429"/>
    </source>
</evidence>
<reference evidence="11 12" key="1">
    <citation type="submission" date="2023-02" db="EMBL/GenBank/DDBJ databases">
        <title>Vibrio intestini sp. nov., a close relative of Vibrio cholerae isolated from the intestine of Healthy Culter dabryi.</title>
        <authorList>
            <person name="Wu N."/>
        </authorList>
    </citation>
    <scope>NUCLEOTIDE SEQUENCE [LARGE SCALE GENOMIC DNA]</scope>
    <source>
        <strain evidence="11 12">DSL-7</strain>
    </source>
</reference>
<evidence type="ECO:0000256" key="7">
    <source>
        <dbReference type="ARBA" id="ARBA00022989"/>
    </source>
</evidence>
<dbReference type="InterPro" id="IPR035906">
    <property type="entry name" value="MetI-like_sf"/>
</dbReference>
<comment type="subcellular location">
    <subcellularLocation>
        <location evidence="1">Cell inner membrane</location>
        <topology evidence="1">Multi-pass membrane protein</topology>
    </subcellularLocation>
    <subcellularLocation>
        <location evidence="9">Cell membrane</location>
        <topology evidence="9">Multi-pass membrane protein</topology>
    </subcellularLocation>
</comment>
<protein>
    <submittedName>
        <fullName evidence="11">ABC transporter permease subunit</fullName>
    </submittedName>
</protein>
<evidence type="ECO:0000313" key="12">
    <source>
        <dbReference type="Proteomes" id="UP001216189"/>
    </source>
</evidence>
<evidence type="ECO:0000259" key="10">
    <source>
        <dbReference type="PROSITE" id="PS50928"/>
    </source>
</evidence>
<feature type="transmembrane region" description="Helical" evidence="9">
    <location>
        <begin position="13"/>
        <end position="40"/>
    </location>
</feature>
<feature type="domain" description="ABC transmembrane type-1" evidence="10">
    <location>
        <begin position="18"/>
        <end position="206"/>
    </location>
</feature>
<dbReference type="CDD" id="cd06261">
    <property type="entry name" value="TM_PBP2"/>
    <property type="match status" value="1"/>
</dbReference>
<evidence type="ECO:0000256" key="8">
    <source>
        <dbReference type="ARBA" id="ARBA00023136"/>
    </source>
</evidence>
<feature type="transmembrane region" description="Helical" evidence="9">
    <location>
        <begin position="181"/>
        <end position="202"/>
    </location>
</feature>
<dbReference type="EMBL" id="JARBFT010000012">
    <property type="protein sequence ID" value="MDE1515583.1"/>
    <property type="molecule type" value="Genomic_DNA"/>
</dbReference>
<name>A0ABT5V2B8_9VIBR</name>
<dbReference type="Proteomes" id="UP001216189">
    <property type="component" value="Unassembled WGS sequence"/>
</dbReference>
<keyword evidence="7 9" id="KW-1133">Transmembrane helix</keyword>
<comment type="similarity">
    <text evidence="2">Belongs to the binding-protein-dependent transport system permease family. HisMQ subfamily.</text>
</comment>
<feature type="transmembrane region" description="Helical" evidence="9">
    <location>
        <begin position="52"/>
        <end position="74"/>
    </location>
</feature>
<evidence type="ECO:0000256" key="9">
    <source>
        <dbReference type="RuleBase" id="RU363032"/>
    </source>
</evidence>
<evidence type="ECO:0000256" key="3">
    <source>
        <dbReference type="ARBA" id="ARBA00022448"/>
    </source>
</evidence>
<evidence type="ECO:0000256" key="5">
    <source>
        <dbReference type="ARBA" id="ARBA00022692"/>
    </source>
</evidence>
<accession>A0ABT5V2B8</accession>
<dbReference type="PANTHER" id="PTHR30614">
    <property type="entry name" value="MEMBRANE COMPONENT OF AMINO ACID ABC TRANSPORTER"/>
    <property type="match status" value="1"/>
</dbReference>
<dbReference type="SUPFAM" id="SSF161098">
    <property type="entry name" value="MetI-like"/>
    <property type="match status" value="1"/>
</dbReference>
<dbReference type="InterPro" id="IPR000515">
    <property type="entry name" value="MetI-like"/>
</dbReference>
<evidence type="ECO:0000313" key="11">
    <source>
        <dbReference type="EMBL" id="MDE1515583.1"/>
    </source>
</evidence>
<dbReference type="InterPro" id="IPR043429">
    <property type="entry name" value="ArtM/GltK/GlnP/TcyL/YhdX-like"/>
</dbReference>